<dbReference type="NCBIfam" id="TIGR01733">
    <property type="entry name" value="AA-adenyl-dom"/>
    <property type="match status" value="1"/>
</dbReference>
<dbReference type="Gene3D" id="3.30.559.30">
    <property type="entry name" value="Nonribosomal peptide synthetase, condensation domain"/>
    <property type="match status" value="1"/>
</dbReference>
<dbReference type="Pfam" id="PF00501">
    <property type="entry name" value="AMP-binding"/>
    <property type="match status" value="1"/>
</dbReference>
<dbReference type="Gene3D" id="2.30.38.10">
    <property type="entry name" value="Luciferase, Domain 3"/>
    <property type="match status" value="1"/>
</dbReference>
<evidence type="ECO:0000259" key="4">
    <source>
        <dbReference type="PROSITE" id="PS50075"/>
    </source>
</evidence>
<keyword evidence="6" id="KW-1185">Reference proteome</keyword>
<dbReference type="CDD" id="cd12114">
    <property type="entry name" value="A_NRPS_TlmIV_like"/>
    <property type="match status" value="1"/>
</dbReference>
<dbReference type="Pfam" id="PF00550">
    <property type="entry name" value="PP-binding"/>
    <property type="match status" value="1"/>
</dbReference>
<feature type="domain" description="Carrier" evidence="4">
    <location>
        <begin position="1038"/>
        <end position="1116"/>
    </location>
</feature>
<protein>
    <submittedName>
        <fullName evidence="5">Amino acid adenylation domain-containing protein</fullName>
    </submittedName>
</protein>
<dbReference type="InterPro" id="IPR001242">
    <property type="entry name" value="Condensation_dom"/>
</dbReference>
<organism evidence="5 6">
    <name type="scientific">Roseofilum casamattae BLCC-M143</name>
    <dbReference type="NCBI Taxonomy" id="3022442"/>
    <lineage>
        <taxon>Bacteria</taxon>
        <taxon>Bacillati</taxon>
        <taxon>Cyanobacteriota</taxon>
        <taxon>Cyanophyceae</taxon>
        <taxon>Desertifilales</taxon>
        <taxon>Desertifilaceae</taxon>
        <taxon>Roseofilum</taxon>
        <taxon>Roseofilum casamattae</taxon>
    </lineage>
</organism>
<dbReference type="InterPro" id="IPR036736">
    <property type="entry name" value="ACP-like_sf"/>
</dbReference>
<dbReference type="Gene3D" id="3.40.50.980">
    <property type="match status" value="2"/>
</dbReference>
<dbReference type="RefSeq" id="WP_283758892.1">
    <property type="nucleotide sequence ID" value="NZ_JAQOSQ010000013.1"/>
</dbReference>
<dbReference type="Gene3D" id="3.30.300.30">
    <property type="match status" value="1"/>
</dbReference>
<comment type="cofactor">
    <cofactor evidence="1">
        <name>pantetheine 4'-phosphate</name>
        <dbReference type="ChEBI" id="CHEBI:47942"/>
    </cofactor>
</comment>
<dbReference type="InterPro" id="IPR010071">
    <property type="entry name" value="AA_adenyl_dom"/>
</dbReference>
<comment type="caution">
    <text evidence="5">The sequence shown here is derived from an EMBL/GenBank/DDBJ whole genome shotgun (WGS) entry which is preliminary data.</text>
</comment>
<dbReference type="Pfam" id="PF00668">
    <property type="entry name" value="Condensation"/>
    <property type="match status" value="1"/>
</dbReference>
<dbReference type="InterPro" id="IPR057737">
    <property type="entry name" value="Condensation_MtbB-like"/>
</dbReference>
<dbReference type="InterPro" id="IPR009081">
    <property type="entry name" value="PP-bd_ACP"/>
</dbReference>
<dbReference type="CDD" id="cd19535">
    <property type="entry name" value="Cyc_NRPS"/>
    <property type="match status" value="1"/>
</dbReference>
<dbReference type="EMBL" id="JAQOSQ010000013">
    <property type="protein sequence ID" value="MDJ1184238.1"/>
    <property type="molecule type" value="Genomic_DNA"/>
</dbReference>
<dbReference type="InterPro" id="IPR045851">
    <property type="entry name" value="AMP-bd_C_sf"/>
</dbReference>
<dbReference type="InterPro" id="IPR041464">
    <property type="entry name" value="TubC_N"/>
</dbReference>
<dbReference type="Proteomes" id="UP001232992">
    <property type="component" value="Unassembled WGS sequence"/>
</dbReference>
<accession>A0ABT7C154</accession>
<dbReference type="Gene3D" id="1.10.10.1830">
    <property type="entry name" value="Non-ribosomal peptide synthase, adenylation domain"/>
    <property type="match status" value="1"/>
</dbReference>
<dbReference type="Pfam" id="PF13193">
    <property type="entry name" value="AMP-binding_C"/>
    <property type="match status" value="1"/>
</dbReference>
<evidence type="ECO:0000256" key="3">
    <source>
        <dbReference type="ARBA" id="ARBA00022598"/>
    </source>
</evidence>
<evidence type="ECO:0000313" key="6">
    <source>
        <dbReference type="Proteomes" id="UP001232992"/>
    </source>
</evidence>
<reference evidence="5 6" key="1">
    <citation type="submission" date="2023-01" db="EMBL/GenBank/DDBJ databases">
        <title>Novel diversity within Roseofilum (Cyanobacteria; Desertifilaceae) from marine benthic mats with descriptions of four novel species.</title>
        <authorList>
            <person name="Wang Y."/>
            <person name="Berthold D.E."/>
            <person name="Hu J."/>
            <person name="Lefler F.W."/>
            <person name="Laughinghouse H.D. IV."/>
        </authorList>
    </citation>
    <scope>NUCLEOTIDE SEQUENCE [LARGE SCALE GENOMIC DNA]</scope>
    <source>
        <strain evidence="5 6">BLCC-M143</strain>
    </source>
</reference>
<sequence>MDLQLLLQKLSAQEIKLAVTGNSLVVDAPAGALTVELRQSLQERKAELLALFDEGEAEATLADLPPLIPDLESRHQPFPLTDLQHAYWVGRLGVMELGNVANHGYYEIEGTNLEVDRLNRALQYLIDRHDMLRAIILPDGRQQILEQVPAYEMAVLDLRESSATEIDRAIATIRAELSHQVLSGEQWPLFEFRATQLPEDRVCLHISYDLQIFDAWSLFRLFEEWHQCYNQPDLQLPPLEITFRDCVLAEQKLETTALYRRSRQYWLDRLATLPPAPELPIARHPSTIDRPQTRRYDARLSREEWQQLKQNAARASVTPSVALLAAFSEVLRTWSKNPRFTVNLALFNRLPFHSQINDLIGDFTSATLLAVDASGDTSFRQRAIAIQQQLSQDLEHRYFSGVRVARELARLNGTAPNAFPIVFTSTLGMAALGQETSSFTHFGDLVYAISQASQTWMDVQVWEEKGALTFNWDVVEELFPEGLIAEMFAAYCRLLATLATSTTAWQEMPALLPPTQLDLYDAINRTDAPISEALLHQLFATRVEQQGEELAVIAPQQTLTYQQLFSLSNQIAHGLQKLGASRGNFVAVVMEKGWEQIVAVLAILAAGAAYVPIDPAWPEERRNILLANSEVSLVLTQSWLDESLSWPSKIVSLCVDRDDFTAESSTPLTAQQTPEDLAYLIYTSGSTGMPKGVAIDHRGAVNTIEEINRRFEIDASDRVLALSSLSFDLSVYDIFGVLAAGGAIVVPEAKRDRDPRHWLELLQQHGVTLWNSVPALMQMMADYTHNLADLRLVLLSGDWIPLSLPEQVKAENQNIKIVSLGGATEASIWSIYYPIESVEPTWKSIPYGIPLTNQRFYVLDEALEPRPVWVAGQLYIGGIGLAREYWRDREKTDKHFFIHPKTKERLYKTGDLGRYLPDGNIEFLGRNDFQVKVGGYRIELGEIEAALTRHSQIKHAIAEVLGDDGRNKRLVAYLISEGEEIPAADLRHFLSDRLPDYTIPSAFIFLETFPLSANGKINRRALPIPDYVSTQNREPDIAPRDSLEQTIATIWQEVLEVENVGVTRNFFDLGGNSLLLTRIYGKILKQLPALSKNITLVDLFNYSTIRQLSQNLSGQNKVFACESELDLEADLALQKGRQRLKQRYKQSLLSH</sequence>
<dbReference type="InterPro" id="IPR025110">
    <property type="entry name" value="AMP-bd_C"/>
</dbReference>
<dbReference type="InterPro" id="IPR023213">
    <property type="entry name" value="CAT-like_dom_sf"/>
</dbReference>
<dbReference type="InterPro" id="IPR020845">
    <property type="entry name" value="AMP-binding_CS"/>
</dbReference>
<name>A0ABT7C154_9CYAN</name>
<comment type="pathway">
    <text evidence="2">Siderophore biosynthesis.</text>
</comment>
<dbReference type="SUPFAM" id="SSF47336">
    <property type="entry name" value="ACP-like"/>
    <property type="match status" value="1"/>
</dbReference>
<dbReference type="InterPro" id="IPR044894">
    <property type="entry name" value="TubC_N_sf"/>
</dbReference>
<gene>
    <name evidence="5" type="ORF">PMH09_13715</name>
</gene>
<dbReference type="InterPro" id="IPR000873">
    <property type="entry name" value="AMP-dep_synth/lig_dom"/>
</dbReference>
<dbReference type="SUPFAM" id="SSF52777">
    <property type="entry name" value="CoA-dependent acyltransferases"/>
    <property type="match status" value="2"/>
</dbReference>
<proteinExistence type="predicted"/>
<dbReference type="SUPFAM" id="SSF56801">
    <property type="entry name" value="Acetyl-CoA synthetase-like"/>
    <property type="match status" value="1"/>
</dbReference>
<evidence type="ECO:0000256" key="2">
    <source>
        <dbReference type="ARBA" id="ARBA00004924"/>
    </source>
</evidence>
<dbReference type="Pfam" id="PF18563">
    <property type="entry name" value="TubC_N"/>
    <property type="match status" value="1"/>
</dbReference>
<evidence type="ECO:0000313" key="5">
    <source>
        <dbReference type="EMBL" id="MDJ1184238.1"/>
    </source>
</evidence>
<dbReference type="PROSITE" id="PS50075">
    <property type="entry name" value="CARRIER"/>
    <property type="match status" value="1"/>
</dbReference>
<dbReference type="PANTHER" id="PTHR45527">
    <property type="entry name" value="NONRIBOSOMAL PEPTIDE SYNTHETASE"/>
    <property type="match status" value="1"/>
</dbReference>
<keyword evidence="3" id="KW-0436">Ligase</keyword>
<dbReference type="PROSITE" id="PS00455">
    <property type="entry name" value="AMP_BINDING"/>
    <property type="match status" value="1"/>
</dbReference>
<dbReference type="Gene3D" id="1.10.1200.10">
    <property type="entry name" value="ACP-like"/>
    <property type="match status" value="1"/>
</dbReference>
<dbReference type="PANTHER" id="PTHR45527:SF10">
    <property type="entry name" value="PYOCHELIN SYNTHASE PCHF"/>
    <property type="match status" value="1"/>
</dbReference>
<dbReference type="Gene3D" id="3.30.559.10">
    <property type="entry name" value="Chloramphenicol acetyltransferase-like domain"/>
    <property type="match status" value="1"/>
</dbReference>
<evidence type="ECO:0000256" key="1">
    <source>
        <dbReference type="ARBA" id="ARBA00001957"/>
    </source>
</evidence>